<reference evidence="1 2" key="1">
    <citation type="submission" date="2019-09" db="EMBL/GenBank/DDBJ databases">
        <title>Phylogeny of genus Pseudoclavibacter and closely related genus.</title>
        <authorList>
            <person name="Li Y."/>
        </authorList>
    </citation>
    <scope>NUCLEOTIDE SEQUENCE [LARGE SCALE GENOMIC DNA]</scope>
    <source>
        <strain evidence="1 2">THG-MD12</strain>
    </source>
</reference>
<comment type="caution">
    <text evidence="1">The sequence shown here is derived from an EMBL/GenBank/DDBJ whole genome shotgun (WGS) entry which is preliminary data.</text>
</comment>
<dbReference type="RefSeq" id="WP_151422394.1">
    <property type="nucleotide sequence ID" value="NZ_WBJX01000001.1"/>
</dbReference>
<dbReference type="InterPro" id="IPR023401">
    <property type="entry name" value="ODC_N"/>
</dbReference>
<accession>A0A7J5B7U7</accession>
<keyword evidence="2" id="KW-1185">Reference proteome</keyword>
<dbReference type="OrthoDB" id="4311033at2"/>
<sequence>MSARIPFLEASDVEALLTPTAAVDALRRALADGLRPETDHARIFEQLDGGEFLLMPAETATSTGIKVLTIAPDNPARGLARIQGLYVLFDSATLSPRALIDGPALTDIRTSAVSVAAIRDALERDSGTLDIVVFGAGPQARAHVRTVRAVLEGTRRVGSVTSVVRSPARVTTGTDFDAVLAAGSEEAAAATRAAGLILCTTTASTPLFDDEVVRDDAVVVAVGSHSPDARELPGALLGRSDVIVEEIGAALRECGDVVLAIDEGHLAADDLIPMGDLVRGDRGLLGERPVVFKSAGMSWEDLVLAQAIADADGRRE</sequence>
<gene>
    <name evidence="1" type="ORF">F8O03_03540</name>
</gene>
<dbReference type="EMBL" id="WBJX01000001">
    <property type="protein sequence ID" value="KAB1639420.1"/>
    <property type="molecule type" value="Genomic_DNA"/>
</dbReference>
<dbReference type="Proteomes" id="UP000490386">
    <property type="component" value="Unassembled WGS sequence"/>
</dbReference>
<dbReference type="Gene3D" id="3.30.1780.10">
    <property type="entry name" value="ornithine cyclodeaminase, domain 1"/>
    <property type="match status" value="1"/>
</dbReference>
<dbReference type="PIRSF" id="PIRSF001439">
    <property type="entry name" value="CryM"/>
    <property type="match status" value="1"/>
</dbReference>
<dbReference type="SUPFAM" id="SSF51735">
    <property type="entry name" value="NAD(P)-binding Rossmann-fold domains"/>
    <property type="match status" value="1"/>
</dbReference>
<proteinExistence type="predicted"/>
<dbReference type="Gene3D" id="3.40.50.720">
    <property type="entry name" value="NAD(P)-binding Rossmann-like Domain"/>
    <property type="match status" value="1"/>
</dbReference>
<dbReference type="PANTHER" id="PTHR13812:SF19">
    <property type="entry name" value="KETIMINE REDUCTASE MU-CRYSTALLIN"/>
    <property type="match status" value="1"/>
</dbReference>
<evidence type="ECO:0000313" key="2">
    <source>
        <dbReference type="Proteomes" id="UP000490386"/>
    </source>
</evidence>
<dbReference type="AlphaFoldDB" id="A0A7J5B7U7"/>
<dbReference type="GO" id="GO:0005737">
    <property type="term" value="C:cytoplasm"/>
    <property type="evidence" value="ECO:0007669"/>
    <property type="project" value="TreeGrafter"/>
</dbReference>
<evidence type="ECO:0000313" key="1">
    <source>
        <dbReference type="EMBL" id="KAB1639420.1"/>
    </source>
</evidence>
<name>A0A7J5B7U7_9MICO</name>
<organism evidence="1 2">
    <name type="scientific">Pseudoclavibacter terrae</name>
    <dbReference type="NCBI Taxonomy" id="1530195"/>
    <lineage>
        <taxon>Bacteria</taxon>
        <taxon>Bacillati</taxon>
        <taxon>Actinomycetota</taxon>
        <taxon>Actinomycetes</taxon>
        <taxon>Micrococcales</taxon>
        <taxon>Microbacteriaceae</taxon>
        <taxon>Pseudoclavibacter</taxon>
    </lineage>
</organism>
<dbReference type="InterPro" id="IPR003462">
    <property type="entry name" value="ODC_Mu_crystall"/>
</dbReference>
<dbReference type="Pfam" id="PF02423">
    <property type="entry name" value="OCD_Mu_crystall"/>
    <property type="match status" value="1"/>
</dbReference>
<protein>
    <submittedName>
        <fullName evidence="1">Ornithine cyclodeaminase family protein</fullName>
    </submittedName>
</protein>
<dbReference type="PANTHER" id="PTHR13812">
    <property type="entry name" value="KETIMINE REDUCTASE MU-CRYSTALLIN"/>
    <property type="match status" value="1"/>
</dbReference>
<dbReference type="InterPro" id="IPR036291">
    <property type="entry name" value="NAD(P)-bd_dom_sf"/>
</dbReference>